<proteinExistence type="predicted"/>
<evidence type="ECO:0000313" key="2">
    <source>
        <dbReference type="EMBL" id="MBA2876366.1"/>
    </source>
</evidence>
<accession>A0A7W0BZ48</accession>
<keyword evidence="3" id="KW-1185">Reference proteome</keyword>
<comment type="caution">
    <text evidence="2">The sequence shown here is derived from an EMBL/GenBank/DDBJ whole genome shotgun (WGS) entry which is preliminary data.</text>
</comment>
<protein>
    <recommendedName>
        <fullName evidence="1">AbiTii domain-containing protein</fullName>
    </recommendedName>
</protein>
<reference evidence="2 3" key="1">
    <citation type="submission" date="2020-07" db="EMBL/GenBank/DDBJ databases">
        <title>Genomic Encyclopedia of Type Strains, Phase IV (KMG-IV): sequencing the most valuable type-strain genomes for metagenomic binning, comparative biology and taxonomic classification.</title>
        <authorList>
            <person name="Goeker M."/>
        </authorList>
    </citation>
    <scope>NUCLEOTIDE SEQUENCE [LARGE SCALE GENOMIC DNA]</scope>
    <source>
        <strain evidence="2 3">DSM 15730</strain>
    </source>
</reference>
<dbReference type="EMBL" id="JACDUT010000012">
    <property type="protein sequence ID" value="MBA2876366.1"/>
    <property type="molecule type" value="Genomic_DNA"/>
</dbReference>
<sequence length="122" mass="14167">MGSLVRDLQKQAMDSSIPITDLLRNAYVVAKKLKIKEFEKWTNLELNGYKDNNVPDYRIIQGQIKAFNPYYGWIPVFIDNTKLTKALQIGVITQAISEIVTLINTSDETLQMKHFKWSYLLR</sequence>
<dbReference type="RefSeq" id="WP_181557074.1">
    <property type="nucleotide sequence ID" value="NZ_JACDUT010000012.1"/>
</dbReference>
<evidence type="ECO:0000259" key="1">
    <source>
        <dbReference type="Pfam" id="PF18864"/>
    </source>
</evidence>
<dbReference type="Proteomes" id="UP000523087">
    <property type="component" value="Unassembled WGS sequence"/>
</dbReference>
<name>A0A7W0BZ48_9BACL</name>
<dbReference type="AlphaFoldDB" id="A0A7W0BZ48"/>
<dbReference type="InterPro" id="IPR041304">
    <property type="entry name" value="AbiTii"/>
</dbReference>
<feature type="domain" description="AbiTii" evidence="1">
    <location>
        <begin position="3"/>
        <end position="117"/>
    </location>
</feature>
<evidence type="ECO:0000313" key="3">
    <source>
        <dbReference type="Proteomes" id="UP000523087"/>
    </source>
</evidence>
<organism evidence="2 3">
    <name type="scientific">Thermaerobacillus caldiproteolyticus</name>
    <dbReference type="NCBI Taxonomy" id="247480"/>
    <lineage>
        <taxon>Bacteria</taxon>
        <taxon>Bacillati</taxon>
        <taxon>Bacillota</taxon>
        <taxon>Bacilli</taxon>
        <taxon>Bacillales</taxon>
        <taxon>Anoxybacillaceae</taxon>
        <taxon>Thermaerobacillus</taxon>
    </lineage>
</organism>
<dbReference type="Pfam" id="PF18864">
    <property type="entry name" value="AbiTii"/>
    <property type="match status" value="1"/>
</dbReference>
<gene>
    <name evidence="2" type="ORF">HNR31_003184</name>
</gene>